<keyword evidence="4" id="KW-1185">Reference proteome</keyword>
<accession>A0A1V0U385</accession>
<proteinExistence type="predicted"/>
<evidence type="ECO:0000259" key="2">
    <source>
        <dbReference type="Pfam" id="PF09349"/>
    </source>
</evidence>
<evidence type="ECO:0000313" key="4">
    <source>
        <dbReference type="Proteomes" id="UP000192726"/>
    </source>
</evidence>
<feature type="domain" description="Oxo-4-hydroxy-4-carboxy-5-ureidoimidazoline decarboxylase" evidence="2">
    <location>
        <begin position="23"/>
        <end position="166"/>
    </location>
</feature>
<dbReference type="KEGG" id="sgv:B1H19_25450"/>
<dbReference type="SUPFAM" id="SSF158694">
    <property type="entry name" value="UraD-Like"/>
    <property type="match status" value="1"/>
</dbReference>
<dbReference type="AlphaFoldDB" id="A0A1V0U385"/>
<dbReference type="InterPro" id="IPR018020">
    <property type="entry name" value="OHCU_decarboxylase"/>
</dbReference>
<dbReference type="Gene3D" id="1.10.3330.10">
    <property type="entry name" value="Oxo-4-hydroxy-4-carboxy-5-ureidoimidazoline decarboxylase"/>
    <property type="match status" value="1"/>
</dbReference>
<reference evidence="3 4" key="1">
    <citation type="submission" date="2017-04" db="EMBL/GenBank/DDBJ databases">
        <title>Complete Genome Sequence of Streptomyces gilvosporeus F607, a Capable Producer of Natamycin.</title>
        <authorList>
            <person name="Zong G."/>
            <person name="Zhong C."/>
            <person name="Fu J."/>
            <person name="Qin R."/>
            <person name="Cao G."/>
        </authorList>
    </citation>
    <scope>NUCLEOTIDE SEQUENCE [LARGE SCALE GENOMIC DNA]</scope>
    <source>
        <strain evidence="3 4">F607</strain>
    </source>
</reference>
<protein>
    <submittedName>
        <fullName evidence="3">OHCU decarboxylase</fullName>
    </submittedName>
</protein>
<dbReference type="Pfam" id="PF09349">
    <property type="entry name" value="OHCU_decarbox"/>
    <property type="match status" value="1"/>
</dbReference>
<organism evidence="3 4">
    <name type="scientific">Streptomyces gilvosporeus</name>
    <dbReference type="NCBI Taxonomy" id="553510"/>
    <lineage>
        <taxon>Bacteria</taxon>
        <taxon>Bacillati</taxon>
        <taxon>Actinomycetota</taxon>
        <taxon>Actinomycetes</taxon>
        <taxon>Kitasatosporales</taxon>
        <taxon>Streptomycetaceae</taxon>
        <taxon>Streptomyces</taxon>
    </lineage>
</organism>
<dbReference type="OrthoDB" id="4303574at2"/>
<dbReference type="InterPro" id="IPR036778">
    <property type="entry name" value="OHCU_decarboxylase_sf"/>
</dbReference>
<keyword evidence="1" id="KW-0659">Purine metabolism</keyword>
<dbReference type="GO" id="GO:0006144">
    <property type="term" value="P:purine nucleobase metabolic process"/>
    <property type="evidence" value="ECO:0007669"/>
    <property type="project" value="UniProtKB-KW"/>
</dbReference>
<name>A0A1V0U385_9ACTN</name>
<evidence type="ECO:0000313" key="3">
    <source>
        <dbReference type="EMBL" id="ARF59695.1"/>
    </source>
</evidence>
<dbReference type="NCBIfam" id="NF010372">
    <property type="entry name" value="PRK13798.1"/>
    <property type="match status" value="1"/>
</dbReference>
<dbReference type="STRING" id="553510.B1H19_25450"/>
<dbReference type="Proteomes" id="UP000192726">
    <property type="component" value="Chromosome"/>
</dbReference>
<dbReference type="EMBL" id="CP020569">
    <property type="protein sequence ID" value="ARF59695.1"/>
    <property type="molecule type" value="Genomic_DNA"/>
</dbReference>
<gene>
    <name evidence="3" type="ORF">B1H19_25450</name>
</gene>
<sequence length="174" mass="19178">MRPESRAVVPQGRTAGAGLDRFNTAARDDAEATLLTCCGCTRWAQRIAAHRPYPDLESLLAASDEASYDLAPAEIDEALARESVSPHPLAGARGPGTLAAHTALRAAHAEYERRFRHVFVICLDGFREDEQLDQVLAAIRQRLGNDVDEERVVTADELRRLTRGRLVRLAATHR</sequence>
<evidence type="ECO:0000256" key="1">
    <source>
        <dbReference type="ARBA" id="ARBA00022631"/>
    </source>
</evidence>